<keyword evidence="2" id="KW-0067">ATP-binding</keyword>
<protein>
    <submittedName>
        <fullName evidence="3">Hsp70 family chaperone</fullName>
    </submittedName>
</protein>
<dbReference type="PANTHER" id="PTHR14187">
    <property type="entry name" value="ALPHA KINASE/ELONGATION FACTOR 2 KINASE"/>
    <property type="match status" value="1"/>
</dbReference>
<dbReference type="EMBL" id="JH126399">
    <property type="protein sequence ID" value="EGX96003.1"/>
    <property type="molecule type" value="Genomic_DNA"/>
</dbReference>
<dbReference type="GeneID" id="18162692"/>
<evidence type="ECO:0000256" key="1">
    <source>
        <dbReference type="ARBA" id="ARBA00022741"/>
    </source>
</evidence>
<dbReference type="GO" id="GO:0005524">
    <property type="term" value="F:ATP binding"/>
    <property type="evidence" value="ECO:0007669"/>
    <property type="project" value="UniProtKB-KW"/>
</dbReference>
<dbReference type="KEGG" id="cmt:CCM_00658"/>
<dbReference type="PRINTS" id="PR00301">
    <property type="entry name" value="HEATSHOCK70"/>
</dbReference>
<dbReference type="InterPro" id="IPR043129">
    <property type="entry name" value="ATPase_NBD"/>
</dbReference>
<keyword evidence="1" id="KW-0547">Nucleotide-binding</keyword>
<dbReference type="Proteomes" id="UP000001610">
    <property type="component" value="Unassembled WGS sequence"/>
</dbReference>
<dbReference type="Gene3D" id="3.30.420.40">
    <property type="match status" value="1"/>
</dbReference>
<dbReference type="OrthoDB" id="2963168at2759"/>
<gene>
    <name evidence="3" type="ORF">CCM_00658</name>
</gene>
<dbReference type="CDD" id="cd10170">
    <property type="entry name" value="ASKHA_NBD_HSP70"/>
    <property type="match status" value="1"/>
</dbReference>
<dbReference type="PANTHER" id="PTHR14187:SF5">
    <property type="entry name" value="HEAT SHOCK 70 KDA PROTEIN 12A"/>
    <property type="match status" value="1"/>
</dbReference>
<dbReference type="STRING" id="983644.G3J5E2"/>
<dbReference type="GO" id="GO:0140662">
    <property type="term" value="F:ATP-dependent protein folding chaperone"/>
    <property type="evidence" value="ECO:0007669"/>
    <property type="project" value="InterPro"/>
</dbReference>
<accession>G3J5E2</accession>
<keyword evidence="4" id="KW-1185">Reference proteome</keyword>
<organism evidence="3 4">
    <name type="scientific">Cordyceps militaris (strain CM01)</name>
    <name type="common">Caterpillar fungus</name>
    <dbReference type="NCBI Taxonomy" id="983644"/>
    <lineage>
        <taxon>Eukaryota</taxon>
        <taxon>Fungi</taxon>
        <taxon>Dikarya</taxon>
        <taxon>Ascomycota</taxon>
        <taxon>Pezizomycotina</taxon>
        <taxon>Sordariomycetes</taxon>
        <taxon>Hypocreomycetidae</taxon>
        <taxon>Hypocreales</taxon>
        <taxon>Cordycipitaceae</taxon>
        <taxon>Cordyceps</taxon>
    </lineage>
</organism>
<dbReference type="AlphaFoldDB" id="G3J5E2"/>
<reference evidence="3 4" key="1">
    <citation type="journal article" date="2011" name="Genome Biol.">
        <title>Genome sequence of the insect pathogenic fungus Cordyceps militaris, a valued traditional Chinese medicine.</title>
        <authorList>
            <person name="Zheng P."/>
            <person name="Xia Y."/>
            <person name="Xiao G."/>
            <person name="Xiong C."/>
            <person name="Hu X."/>
            <person name="Zhang S."/>
            <person name="Zheng H."/>
            <person name="Huang Y."/>
            <person name="Zhou Y."/>
            <person name="Wang S."/>
            <person name="Zhao G.P."/>
            <person name="Liu X."/>
            <person name="St Leger R.J."/>
            <person name="Wang C."/>
        </authorList>
    </citation>
    <scope>NUCLEOTIDE SEQUENCE [LARGE SCALE GENOMIC DNA]</scope>
    <source>
        <strain evidence="3 4">CM01</strain>
    </source>
</reference>
<dbReference type="HOGENOM" id="CLU_009958_6_1_1"/>
<name>G3J5E2_CORMM</name>
<dbReference type="Pfam" id="PF00012">
    <property type="entry name" value="HSP70"/>
    <property type="match status" value="1"/>
</dbReference>
<dbReference type="SUPFAM" id="SSF53067">
    <property type="entry name" value="Actin-like ATPase domain"/>
    <property type="match status" value="2"/>
</dbReference>
<proteinExistence type="predicted"/>
<dbReference type="InParanoid" id="G3J5E2"/>
<dbReference type="VEuPathDB" id="FungiDB:CCM_00658"/>
<dbReference type="InterPro" id="IPR013126">
    <property type="entry name" value="Hsp_70_fam"/>
</dbReference>
<evidence type="ECO:0000313" key="4">
    <source>
        <dbReference type="Proteomes" id="UP000001610"/>
    </source>
</evidence>
<dbReference type="eggNOG" id="KOG0101">
    <property type="taxonomic scope" value="Eukaryota"/>
</dbReference>
<sequence>MGPTRLVVAIDFGTTYSGIAYCFPEKLPTGNLRGIQTWPGMLLGPTLQRALTVTGSIGADKIPTVVKYDSANPGHFEWGAPVESSRHNIIGIKLLLDPDQTLPWHVPQTDIETTLKLLPPSKSPKDVATDFLRAIKTYGISHIQTQVAKTNLDAFDIEYVMSVPAVWSDAAKNATLEAAEFAGISPVTLVKEPEAAALYSLRRLQAFVEPHDVMVICDAGGGTVDLISYEIEATTPNLQLKEIVPGTGAMVGSMVLNRRFRAAVKDLIPDNKWESLKHGRAVTNVCEYFENQIKKGFAGDLKKRYVLDFFGTGLEDDPDHGFKDQEWRITGADIKVIFDPVVTDILRLIRGQVQSVERKRKAVRSIILVGGFGGNEYLRSEVARANPGITVVPLDDAWAAIAKGAALSKMPSQAVVTGVAAVRHYGVQALADFDSSIDQGQPTVYDACTGLYKVSRMSWFINIGDNIQKDRKIRLPFLRVLPENFQSGPTMLQETLFECDEGVAPVHPSTSQAINANCVLHYDIGKFPATNFKKMFKWSGNSLLTQGLFGCATDLILGESYWQVSYDLVISFDSAVMTFSLEVDGQTFGSVQAEFGQQIW</sequence>
<dbReference type="RefSeq" id="XP_006665880.1">
    <property type="nucleotide sequence ID" value="XM_006665817.1"/>
</dbReference>
<evidence type="ECO:0000256" key="2">
    <source>
        <dbReference type="ARBA" id="ARBA00022840"/>
    </source>
</evidence>
<dbReference type="OMA" id="WYINIGD"/>
<evidence type="ECO:0000313" key="3">
    <source>
        <dbReference type="EMBL" id="EGX96003.1"/>
    </source>
</evidence>